<feature type="coiled-coil region" evidence="1">
    <location>
        <begin position="348"/>
        <end position="375"/>
    </location>
</feature>
<protein>
    <recommendedName>
        <fullName evidence="4">DUF4326 domain-containing protein</fullName>
    </recommendedName>
</protein>
<feature type="compositionally biased region" description="Basic and acidic residues" evidence="2">
    <location>
        <begin position="776"/>
        <end position="797"/>
    </location>
</feature>
<feature type="region of interest" description="Disordered" evidence="2">
    <location>
        <begin position="772"/>
        <end position="797"/>
    </location>
</feature>
<reference evidence="5" key="1">
    <citation type="submission" date="2023-10" db="EMBL/GenBank/DDBJ databases">
        <authorList>
            <person name="Chen Y."/>
            <person name="Shah S."/>
            <person name="Dougan E. K."/>
            <person name="Thang M."/>
            <person name="Chan C."/>
        </authorList>
    </citation>
    <scope>NUCLEOTIDE SEQUENCE [LARGE SCALE GENOMIC DNA]</scope>
</reference>
<keyword evidence="3" id="KW-0472">Membrane</keyword>
<feature type="compositionally biased region" description="Low complexity" evidence="2">
    <location>
        <begin position="955"/>
        <end position="974"/>
    </location>
</feature>
<feature type="region of interest" description="Disordered" evidence="2">
    <location>
        <begin position="211"/>
        <end position="275"/>
    </location>
</feature>
<dbReference type="EMBL" id="CAUYUJ010011880">
    <property type="protein sequence ID" value="CAK0832761.1"/>
    <property type="molecule type" value="Genomic_DNA"/>
</dbReference>
<feature type="domain" description="DUF4326" evidence="4">
    <location>
        <begin position="1861"/>
        <end position="1936"/>
    </location>
</feature>
<evidence type="ECO:0000256" key="1">
    <source>
        <dbReference type="SAM" id="Coils"/>
    </source>
</evidence>
<evidence type="ECO:0000313" key="5">
    <source>
        <dbReference type="EMBL" id="CAK0832761.1"/>
    </source>
</evidence>
<keyword evidence="1" id="KW-0175">Coiled coil</keyword>
<feature type="region of interest" description="Disordered" evidence="2">
    <location>
        <begin position="1"/>
        <end position="29"/>
    </location>
</feature>
<feature type="compositionally biased region" description="Pro residues" evidence="2">
    <location>
        <begin position="252"/>
        <end position="261"/>
    </location>
</feature>
<dbReference type="PANTHER" id="PTHR45691:SF1">
    <property type="entry name" value="FH2 DOMAIN-CONTAINING PROTEIN 1-RELATED"/>
    <property type="match status" value="1"/>
</dbReference>
<evidence type="ECO:0000259" key="4">
    <source>
        <dbReference type="Pfam" id="PF14216"/>
    </source>
</evidence>
<sequence length="2092" mass="221837">MHMTKGRGPGAVARASPAGPGPHGRWPAGGAAEARRFAPVPAWEEESAIVGRVVLVNITVFLFMSVVTGHFTESAIIGRVVLVCATVFVVMSVVTVRYTESAIISRVVLVNVTASGSAVARGLGYAQEWHTGAGFAGFADAARPAWAHAPCRQQPPSPRYEGHMATHGSLAVWHDTQSLQDGLGGSFSGMRHSWQFDAVGECAAAGEGLRAVPPRPLSATSCGTPPRTPLRARPPEGPPAAPCRAPPGGAWAPPPPEPPPGRHAAGPAEPRAGAPSGLEVQLWQMLQQLQAERDSLAREVLDERAAKLQRSHEEDMQRLGARAEEVRKAHVQEETRIMDELSKSRLDYRALEEHSQQLAAALARAEARLERVERAVAPTAGSCSVRLSFTLHNLDLGSLRADAELLAAFEARLKQAVAAEAGERASKDHVALALPLAYPGLVQAVVHPRPGADAAAMAQRLRSSAQLPRALAASLQALEGLDRVSTGPICAGDVSILLSLEAFSALLGMSDSGSGPPPPAWEPIQQASLALALNGQLWEVRELCYLLALARQHAWRALLTPGERAVLLEQARHLTARLATLAGLADEAGGAPADADAAAAEVPRRQAGAEATPKGARELQQVAPARGPPAAAPGGDAPRAPPGAAAGVGAALVGALAALPAPGVRPPPGAPPAPGPLALPGAAAAGGGGGGMAAAAGPAPAGGGAVALARLAGGPWMGSPALQHGAFTAGMVLETPAHDPAGQVDGTARATRLVGRGERHADWLRLRSARSLVEPRQSRSEGGERAAGDQLDFRDAPSRGNAIQAVADGRPGTLHDEAIAQIARVMGLREGADGQRARPRIRGYLQAAVFGHHPIHSVGERTVRELQTLAAALDLLEDGSLASVADTLMQRFKALEMALNDGNWHIANELGVVEGIRPTLASRDEQESARGSATLRRRLEEAEPALAEPRRPRARLPAGRPAGTAPGAAAAPGRVELLDAPEVRAFRQDQPAAQHWRRGRALLMMHVRRRALWAQLELEKAGAAAESFRRPLDAGPILEELMREFPGSPGVYVDNVICSRYPARSFEASDFTVEEKIDPGDLTSLQSRLRVIVMAMNWEAGYRHLKWADVCGPEPNAAQRSALLGIARRVYSSVAPEPVMAGALDWSEKLKDQAIAHDVSEVSTPSRITLEQIEGGLPPAGAAASIEAADLATGFEWELVVSALFARGMVGPIHEAEIATETGVHDAPVRCSHGEERPALRPIVNMIPANACQRTIAGDTPVTPTTGQLNGPALAPGEQLLWSGAGRKAFFYVFRAPPARRPYTALGPPVPRRLVGGSGDGLTRIALRVVGMGWVSAVGVAAHLHRNMLRREAATPKGTIPELLSRASACYEEAKSPGSPGKDVLRAQQVSTLEDLVDGEAGVRRPPLGHATELTSLTRRFRAQGRPSRRLAQILLGRWVRVQCYRRPLAAAFVNAWKWLASGRSGGPITVGVAEDLLIAAALAPLSVAGMRLTVDHLATASDASEAAGAIVYSQGLSDMGRALGARGPRALDPACEEAVALISVFSGIDGARRTFEILGRAPAAHQSFEVDAEAARVARRAPPSTVHLGDVTAADPAHLARLLRDHGRIAKVIVIGGVPCQGYMVLNVAREGSADSRSQLVGHMWRLIEGLKRGLPEATVDFLGENPASTAEDEVLALNKMFGRVPVSLDAADLGRVRRPRLQWPSWDLLPSFEMTAEMTAAADGAQPRACRVRLVTELPPVSEWLPRGASWPGAAEGGRLSTFARWTPRSSPRPRPAGLRRCTPKEVARWTAAGYAAPPYQFRDCFCLHWADGRKEPPRAVEREVLMGFRRGRGHAADNLHLLEEAGRAPAAGAGPEVRAIYVGRGSRRWGPGPSKWGNPYPVVPGRPAGDAVALFAGWLRSQPELLDQLGELEGARLLCHCPSEQPCHADVLLAELEQRGKGTRSVVASLVMTCHHSGADLRVDTDAETHGKMSPRPEIDAGIWKWKVARQLVWQDQAKHINMLECEAALMARRWRARSVSRQMCVFLHLLDSTVDIGALAKRRSSSQQLYKVARAFSIPELALGSRAVFAFTSSAKNPADAPSRLPNG</sequence>
<dbReference type="Pfam" id="PF14216">
    <property type="entry name" value="DUF4326"/>
    <property type="match status" value="1"/>
</dbReference>
<proteinExistence type="predicted"/>
<keyword evidence="3" id="KW-0812">Transmembrane</keyword>
<dbReference type="InterPro" id="IPR025475">
    <property type="entry name" value="DUF4326"/>
</dbReference>
<keyword evidence="3" id="KW-1133">Transmembrane helix</keyword>
<dbReference type="PANTHER" id="PTHR45691">
    <property type="entry name" value="PROTEIN DIAPHANOUS"/>
    <property type="match status" value="1"/>
</dbReference>
<feature type="transmembrane region" description="Helical" evidence="3">
    <location>
        <begin position="80"/>
        <end position="98"/>
    </location>
</feature>
<evidence type="ECO:0000313" key="6">
    <source>
        <dbReference type="Proteomes" id="UP001189429"/>
    </source>
</evidence>
<dbReference type="Gene3D" id="3.40.50.150">
    <property type="entry name" value="Vaccinia Virus protein VP39"/>
    <property type="match status" value="1"/>
</dbReference>
<name>A0ABN9SLW5_9DINO</name>
<organism evidence="5 6">
    <name type="scientific">Prorocentrum cordatum</name>
    <dbReference type="NCBI Taxonomy" id="2364126"/>
    <lineage>
        <taxon>Eukaryota</taxon>
        <taxon>Sar</taxon>
        <taxon>Alveolata</taxon>
        <taxon>Dinophyceae</taxon>
        <taxon>Prorocentrales</taxon>
        <taxon>Prorocentraceae</taxon>
        <taxon>Prorocentrum</taxon>
    </lineage>
</organism>
<feature type="transmembrane region" description="Helical" evidence="3">
    <location>
        <begin position="49"/>
        <end position="68"/>
    </location>
</feature>
<evidence type="ECO:0000256" key="3">
    <source>
        <dbReference type="SAM" id="Phobius"/>
    </source>
</evidence>
<evidence type="ECO:0000256" key="2">
    <source>
        <dbReference type="SAM" id="MobiDB-lite"/>
    </source>
</evidence>
<feature type="region of interest" description="Disordered" evidence="2">
    <location>
        <begin position="595"/>
        <end position="645"/>
    </location>
</feature>
<keyword evidence="6" id="KW-1185">Reference proteome</keyword>
<dbReference type="InterPro" id="IPR051412">
    <property type="entry name" value="Formin_Homology_Diaphanous_sf"/>
</dbReference>
<feature type="compositionally biased region" description="Low complexity" evidence="2">
    <location>
        <begin position="632"/>
        <end position="645"/>
    </location>
</feature>
<dbReference type="Proteomes" id="UP001189429">
    <property type="component" value="Unassembled WGS sequence"/>
</dbReference>
<dbReference type="InterPro" id="IPR029063">
    <property type="entry name" value="SAM-dependent_MTases_sf"/>
</dbReference>
<accession>A0ABN9SLW5</accession>
<comment type="caution">
    <text evidence="5">The sequence shown here is derived from an EMBL/GenBank/DDBJ whole genome shotgun (WGS) entry which is preliminary data.</text>
</comment>
<feature type="compositionally biased region" description="Low complexity" evidence="2">
    <location>
        <begin position="262"/>
        <end position="275"/>
    </location>
</feature>
<dbReference type="SUPFAM" id="SSF53335">
    <property type="entry name" value="S-adenosyl-L-methionine-dependent methyltransferases"/>
    <property type="match status" value="1"/>
</dbReference>
<gene>
    <name evidence="5" type="ORF">PCOR1329_LOCUS30688</name>
</gene>
<feature type="compositionally biased region" description="Pro residues" evidence="2">
    <location>
        <begin position="235"/>
        <end position="245"/>
    </location>
</feature>
<feature type="region of interest" description="Disordered" evidence="2">
    <location>
        <begin position="922"/>
        <end position="974"/>
    </location>
</feature>